<keyword evidence="2" id="KW-1185">Reference proteome</keyword>
<dbReference type="Proteomes" id="UP001259492">
    <property type="component" value="Unassembled WGS sequence"/>
</dbReference>
<evidence type="ECO:0000313" key="1">
    <source>
        <dbReference type="EMBL" id="MDT0558529.1"/>
    </source>
</evidence>
<reference evidence="1 2" key="1">
    <citation type="submission" date="2023-09" db="EMBL/GenBank/DDBJ databases">
        <authorList>
            <person name="Rey-Velasco X."/>
        </authorList>
    </citation>
    <scope>NUCLEOTIDE SEQUENCE [LARGE SCALE GENOMIC DNA]</scope>
    <source>
        <strain evidence="1 2">W332</strain>
    </source>
</reference>
<evidence type="ECO:0000313" key="2">
    <source>
        <dbReference type="Proteomes" id="UP001259492"/>
    </source>
</evidence>
<organism evidence="1 2">
    <name type="scientific">Microcosmobacter mediterraneus</name>
    <dbReference type="NCBI Taxonomy" id="3075607"/>
    <lineage>
        <taxon>Bacteria</taxon>
        <taxon>Pseudomonadati</taxon>
        <taxon>Bacteroidota</taxon>
        <taxon>Flavobacteriia</taxon>
        <taxon>Flavobacteriales</taxon>
        <taxon>Flavobacteriaceae</taxon>
        <taxon>Microcosmobacter</taxon>
    </lineage>
</organism>
<proteinExistence type="predicted"/>
<dbReference type="RefSeq" id="WP_311427291.1">
    <property type="nucleotide sequence ID" value="NZ_JAVRIA010000003.1"/>
</dbReference>
<gene>
    <name evidence="1" type="ORF">RM697_07725</name>
</gene>
<accession>A0ABU2YK37</accession>
<name>A0ABU2YK37_9FLAO</name>
<protein>
    <submittedName>
        <fullName evidence="1">Uncharacterized protein</fullName>
    </submittedName>
</protein>
<sequence length="135" mass="15423">MEKYTQKMKPELKYIELKSGFGDNGPAWIGMAEFSKSGRTVYFNGKALKNSNAQGIAGNFYDLENGDEYWISGVKKNGTDRHWAGGGKIMIDRKVVDLYLSQVDFDKLDKNRFEIVDIKPTDKQKFAELENEKIN</sequence>
<dbReference type="EMBL" id="JAVRIA010000003">
    <property type="protein sequence ID" value="MDT0558529.1"/>
    <property type="molecule type" value="Genomic_DNA"/>
</dbReference>
<comment type="caution">
    <text evidence="1">The sequence shown here is derived from an EMBL/GenBank/DDBJ whole genome shotgun (WGS) entry which is preliminary data.</text>
</comment>